<feature type="region of interest" description="Disordered" evidence="1">
    <location>
        <begin position="114"/>
        <end position="138"/>
    </location>
</feature>
<evidence type="ECO:0000313" key="2">
    <source>
        <dbReference type="EMBL" id="KAF3502551.1"/>
    </source>
</evidence>
<dbReference type="EMBL" id="QGKX02001621">
    <property type="protein sequence ID" value="KAF3502551.1"/>
    <property type="molecule type" value="Genomic_DNA"/>
</dbReference>
<proteinExistence type="predicted"/>
<gene>
    <name evidence="2" type="ORF">F2Q69_00041537</name>
</gene>
<organism evidence="2 3">
    <name type="scientific">Brassica cretica</name>
    <name type="common">Mustard</name>
    <dbReference type="NCBI Taxonomy" id="69181"/>
    <lineage>
        <taxon>Eukaryota</taxon>
        <taxon>Viridiplantae</taxon>
        <taxon>Streptophyta</taxon>
        <taxon>Embryophyta</taxon>
        <taxon>Tracheophyta</taxon>
        <taxon>Spermatophyta</taxon>
        <taxon>Magnoliopsida</taxon>
        <taxon>eudicotyledons</taxon>
        <taxon>Gunneridae</taxon>
        <taxon>Pentapetalae</taxon>
        <taxon>rosids</taxon>
        <taxon>malvids</taxon>
        <taxon>Brassicales</taxon>
        <taxon>Brassicaceae</taxon>
        <taxon>Brassiceae</taxon>
        <taxon>Brassica</taxon>
    </lineage>
</organism>
<accession>A0A8S9NKF2</accession>
<dbReference type="AlphaFoldDB" id="A0A8S9NKF2"/>
<comment type="caution">
    <text evidence="2">The sequence shown here is derived from an EMBL/GenBank/DDBJ whole genome shotgun (WGS) entry which is preliminary data.</text>
</comment>
<sequence length="173" mass="19955">MSEERSETEMGCRRVASKRTELKVRSLSCLNTSSPSTVLDQRFWDSCGTWRSGLVKADHEDTFARDSSPADRIKKLVRDEGFGERRSGVRRMIVGLKLEVTEITINQLLITENQQQQMGGAKRQRRRASQKKPTLQPHLVLKGDTENSFWSFFRWDDDDVVFKNEARSENEST</sequence>
<evidence type="ECO:0000313" key="3">
    <source>
        <dbReference type="Proteomes" id="UP000712600"/>
    </source>
</evidence>
<evidence type="ECO:0000256" key="1">
    <source>
        <dbReference type="SAM" id="MobiDB-lite"/>
    </source>
</evidence>
<dbReference type="Proteomes" id="UP000712600">
    <property type="component" value="Unassembled WGS sequence"/>
</dbReference>
<name>A0A8S9NKF2_BRACR</name>
<reference evidence="2" key="1">
    <citation type="submission" date="2019-12" db="EMBL/GenBank/DDBJ databases">
        <title>Genome sequencing and annotation of Brassica cretica.</title>
        <authorList>
            <person name="Studholme D.J."/>
            <person name="Sarris P."/>
        </authorList>
    </citation>
    <scope>NUCLEOTIDE SEQUENCE</scope>
    <source>
        <strain evidence="2">PFS-109/04</strain>
        <tissue evidence="2">Leaf</tissue>
    </source>
</reference>
<protein>
    <submittedName>
        <fullName evidence="2">Uncharacterized protein</fullName>
    </submittedName>
</protein>